<keyword evidence="7 14" id="KW-0808">Transferase</keyword>
<dbReference type="EMBL" id="CP050124">
    <property type="protein sequence ID" value="QIP39042.1"/>
    <property type="molecule type" value="Genomic_DNA"/>
</dbReference>
<comment type="catalytic activity">
    <reaction evidence="11 13 15">
        <text>(S)-4-amino-5-oxopentanoate + tRNA(Glu) + NADP(+) = L-glutamyl-tRNA(Glu) + NADPH + H(+)</text>
        <dbReference type="Rhea" id="RHEA:12344"/>
        <dbReference type="Rhea" id="RHEA-COMP:9663"/>
        <dbReference type="Rhea" id="RHEA-COMP:9680"/>
        <dbReference type="ChEBI" id="CHEBI:15378"/>
        <dbReference type="ChEBI" id="CHEBI:57501"/>
        <dbReference type="ChEBI" id="CHEBI:57783"/>
        <dbReference type="ChEBI" id="CHEBI:58349"/>
        <dbReference type="ChEBI" id="CHEBI:78442"/>
        <dbReference type="ChEBI" id="CHEBI:78520"/>
        <dbReference type="EC" id="1.2.1.70"/>
    </reaction>
</comment>
<evidence type="ECO:0000256" key="15">
    <source>
        <dbReference type="RuleBase" id="RU000584"/>
    </source>
</evidence>
<feature type="binding site" evidence="13">
    <location>
        <begin position="191"/>
        <end position="196"/>
    </location>
    <ligand>
        <name>NADP(+)</name>
        <dbReference type="ChEBI" id="CHEBI:58349"/>
    </ligand>
</feature>
<evidence type="ECO:0000313" key="22">
    <source>
        <dbReference type="EMBL" id="QIP39042.1"/>
    </source>
</evidence>
<keyword evidence="8 13" id="KW-0521">NADP</keyword>
<feature type="site" description="Important for activity" evidence="13">
    <location>
        <position position="99"/>
    </location>
</feature>
<dbReference type="PANTHER" id="PTHR43013:SF1">
    <property type="entry name" value="GLUTAMYL-TRNA REDUCTASE"/>
    <property type="match status" value="1"/>
</dbReference>
<comment type="pathway">
    <text evidence="2">Porphyrin-containing compound metabolism; protoporphyrin-IX biosynthesis; coproporphyrinogen-III from 5-aminolevulinate: step 2/4.</text>
</comment>
<feature type="modified residue" description="S-(dipyrrolylmethanemethyl)cysteine" evidence="14">
    <location>
        <position position="697"/>
    </location>
</feature>
<evidence type="ECO:0000256" key="4">
    <source>
        <dbReference type="ARBA" id="ARBA00005638"/>
    </source>
</evidence>
<keyword evidence="9 13" id="KW-0560">Oxidoreductase</keyword>
<dbReference type="EC" id="2.5.1.61" evidence="14"/>
<comment type="cofactor">
    <cofactor evidence="14">
        <name>dipyrromethane</name>
        <dbReference type="ChEBI" id="CHEBI:60342"/>
    </cofactor>
    <text evidence="14">Binds 1 dipyrromethane group covalently.</text>
</comment>
<dbReference type="GO" id="GO:0050661">
    <property type="term" value="F:NADP binding"/>
    <property type="evidence" value="ECO:0007669"/>
    <property type="project" value="InterPro"/>
</dbReference>
<evidence type="ECO:0000259" key="18">
    <source>
        <dbReference type="Pfam" id="PF01379"/>
    </source>
</evidence>
<dbReference type="FunFam" id="3.30.460.30:FF:000001">
    <property type="entry name" value="Glutamyl-tRNA reductase"/>
    <property type="match status" value="1"/>
</dbReference>
<dbReference type="GO" id="GO:0019353">
    <property type="term" value="P:protoporphyrinogen IX biosynthetic process from glutamate"/>
    <property type="evidence" value="ECO:0007669"/>
    <property type="project" value="TreeGrafter"/>
</dbReference>
<dbReference type="InterPro" id="IPR015896">
    <property type="entry name" value="4pyrrol_synth_GluRdtase_dimer"/>
</dbReference>
<dbReference type="SUPFAM" id="SSF54782">
    <property type="entry name" value="Porphobilinogen deaminase (hydroxymethylbilane synthase), C-terminal domain"/>
    <property type="match status" value="1"/>
</dbReference>
<proteinExistence type="inferred from homology"/>
<evidence type="ECO:0000256" key="9">
    <source>
        <dbReference type="ARBA" id="ARBA00023002"/>
    </source>
</evidence>
<dbReference type="InterPro" id="IPR036453">
    <property type="entry name" value="GluRdtase_dimer_dom_sf"/>
</dbReference>
<comment type="function">
    <text evidence="1 14">Tetrapolymerization of the monopyrrole PBG into the hydroxymethylbilane pre-uroporphyrinogen in several discrete steps.</text>
</comment>
<dbReference type="PROSITE" id="PS00533">
    <property type="entry name" value="PORPHOBILINOGEN_DEAM"/>
    <property type="match status" value="1"/>
</dbReference>
<evidence type="ECO:0000256" key="2">
    <source>
        <dbReference type="ARBA" id="ARBA00004735"/>
    </source>
</evidence>
<dbReference type="HAMAP" id="MF_00087">
    <property type="entry name" value="Glu_tRNA_reductase"/>
    <property type="match status" value="1"/>
</dbReference>
<reference evidence="22 23" key="1">
    <citation type="submission" date="2020-03" db="EMBL/GenBank/DDBJ databases">
        <title>Screen low temperature-resistant strains for efficient degradation of petroleum hydrocarbons under the low temperature.</title>
        <authorList>
            <person name="Wang Y."/>
            <person name="Chen J."/>
        </authorList>
    </citation>
    <scope>NUCLEOTIDE SEQUENCE [LARGE SCALE GENOMIC DNA]</scope>
    <source>
        <strain evidence="22 23">KB1</strain>
    </source>
</reference>
<dbReference type="Pfam" id="PF03900">
    <property type="entry name" value="Porphobil_deamC"/>
    <property type="match status" value="1"/>
</dbReference>
<dbReference type="InterPro" id="IPR036343">
    <property type="entry name" value="GluRdtase_N_sf"/>
</dbReference>
<evidence type="ECO:0000256" key="1">
    <source>
        <dbReference type="ARBA" id="ARBA00002869"/>
    </source>
</evidence>
<dbReference type="UniPathway" id="UPA00251">
    <property type="reaction ID" value="UER00316"/>
</dbReference>
<evidence type="ECO:0000256" key="14">
    <source>
        <dbReference type="HAMAP-Rule" id="MF_00260"/>
    </source>
</evidence>
<dbReference type="Gene3D" id="3.40.190.10">
    <property type="entry name" value="Periplasmic binding protein-like II"/>
    <property type="match status" value="2"/>
</dbReference>
<feature type="binding site" evidence="13">
    <location>
        <begin position="114"/>
        <end position="116"/>
    </location>
    <ligand>
        <name>substrate</name>
    </ligand>
</feature>
<keyword evidence="10 13" id="KW-0627">Porphyrin biosynthesis</keyword>
<dbReference type="NCBIfam" id="TIGR00212">
    <property type="entry name" value="hemC"/>
    <property type="match status" value="1"/>
</dbReference>
<dbReference type="CDD" id="cd05213">
    <property type="entry name" value="NAD_bind_Glutamyl_tRNA_reduct"/>
    <property type="match status" value="1"/>
</dbReference>
<evidence type="ECO:0000256" key="7">
    <source>
        <dbReference type="ARBA" id="ARBA00022679"/>
    </source>
</evidence>
<dbReference type="InterPro" id="IPR000343">
    <property type="entry name" value="4pyrrol_synth_GluRdtase"/>
</dbReference>
<comment type="catalytic activity">
    <reaction evidence="12 14">
        <text>4 porphobilinogen + H2O = hydroxymethylbilane + 4 NH4(+)</text>
        <dbReference type="Rhea" id="RHEA:13185"/>
        <dbReference type="ChEBI" id="CHEBI:15377"/>
        <dbReference type="ChEBI" id="CHEBI:28938"/>
        <dbReference type="ChEBI" id="CHEBI:57845"/>
        <dbReference type="ChEBI" id="CHEBI:58126"/>
        <dbReference type="EC" id="2.5.1.61"/>
    </reaction>
</comment>
<dbReference type="Proteomes" id="UP000502345">
    <property type="component" value="Chromosome"/>
</dbReference>
<evidence type="ECO:0000256" key="5">
    <source>
        <dbReference type="ARBA" id="ARBA00005916"/>
    </source>
</evidence>
<evidence type="ECO:0000259" key="17">
    <source>
        <dbReference type="Pfam" id="PF00745"/>
    </source>
</evidence>
<evidence type="ECO:0000256" key="16">
    <source>
        <dbReference type="SAM" id="MobiDB-lite"/>
    </source>
</evidence>
<comment type="pathway">
    <text evidence="3 13 15">Porphyrin-containing compound metabolism; protoporphyrin-IX biosynthesis; 5-aminolevulinate from L-glutamyl-tRNA(Glu): step 1/2.</text>
</comment>
<comment type="subunit">
    <text evidence="6 14">Monomer.</text>
</comment>
<dbReference type="SUPFAM" id="SSF53850">
    <property type="entry name" value="Periplasmic binding protein-like II"/>
    <property type="match status" value="1"/>
</dbReference>
<dbReference type="FunFam" id="3.30.160.40:FF:000001">
    <property type="entry name" value="Porphobilinogen deaminase"/>
    <property type="match status" value="1"/>
</dbReference>
<evidence type="ECO:0000256" key="13">
    <source>
        <dbReference type="HAMAP-Rule" id="MF_00087"/>
    </source>
</evidence>
<gene>
    <name evidence="14" type="primary">hemC</name>
    <name evidence="13" type="synonym">hemA</name>
    <name evidence="22" type="ORF">G9444_1798</name>
</gene>
<dbReference type="InterPro" id="IPR022418">
    <property type="entry name" value="Porphobilinogen_deaminase_C"/>
</dbReference>
<evidence type="ECO:0000259" key="21">
    <source>
        <dbReference type="Pfam" id="PF05201"/>
    </source>
</evidence>
<dbReference type="GO" id="GO:0005737">
    <property type="term" value="C:cytoplasm"/>
    <property type="evidence" value="ECO:0007669"/>
    <property type="project" value="UniProtKB-UniRule"/>
</dbReference>
<comment type="similarity">
    <text evidence="5 13 15">Belongs to the glutamyl-tRNA reductase family.</text>
</comment>
<evidence type="ECO:0000256" key="3">
    <source>
        <dbReference type="ARBA" id="ARBA00005059"/>
    </source>
</evidence>
<feature type="domain" description="Glutamyl-tRNA reductase N-terminal" evidence="21">
    <location>
        <begin position="6"/>
        <end position="156"/>
    </location>
</feature>
<accession>A0A6G9CQB8</accession>
<evidence type="ECO:0000259" key="19">
    <source>
        <dbReference type="Pfam" id="PF01488"/>
    </source>
</evidence>
<dbReference type="GO" id="GO:0008883">
    <property type="term" value="F:glutamyl-tRNA reductase activity"/>
    <property type="evidence" value="ECO:0007669"/>
    <property type="project" value="UniProtKB-UniRule"/>
</dbReference>
<dbReference type="Pfam" id="PF00745">
    <property type="entry name" value="GlutR_dimer"/>
    <property type="match status" value="1"/>
</dbReference>
<comment type="function">
    <text evidence="13">Catalyzes the NADPH-dependent reduction of glutamyl-tRNA(Glu) to glutamate 1-semialdehyde (GSA).</text>
</comment>
<dbReference type="SUPFAM" id="SSF51735">
    <property type="entry name" value="NAD(P)-binding Rossmann-fold domains"/>
    <property type="match status" value="1"/>
</dbReference>
<dbReference type="InterPro" id="IPR036803">
    <property type="entry name" value="Porphobilinogen_deaminase_C_sf"/>
</dbReference>
<dbReference type="FunFam" id="3.40.190.10:FF:000005">
    <property type="entry name" value="Porphobilinogen deaminase"/>
    <property type="match status" value="1"/>
</dbReference>
<dbReference type="InterPro" id="IPR022419">
    <property type="entry name" value="Porphobilin_deaminase_cofac_BS"/>
</dbReference>
<sequence>MSVLLVGVSHRTAPVPVLERVAVTDTDRPKLIDKLLASSHISEAMIVSTCNRVEVYAVVDAFHGALTEVGEILADHSGLDLTALHAHAYVRYSEAAVEHLFAVASGLDSMVIGEQQILGQIRSAYASSDAQQAAGRVVHELAQQALRVGKRVHSETGIDSAGASVVSVALDRAAGIIGEGGLVGRTAVVVGAGSMGGLSVAHLTRAGIARIVVVNRTQERAEHLAETARSNGVDADGVAFDQLSAAMAQADVMVTCTGAVGAVVTLADVHRALAEPDRDNTKHLVICDLGLPRDIDPAVAGLPGVTVLDMETLQRDPAAGAAASDADAARTIVAGELATYLAGQRLAEVTPTVTALRQRAADVVEAELMRLDSRLPGLDDPQRDEVARTVRRVVDKLLHAPTVRVKQLASAPGGDSYAAALRELFELSPGSPAGRGHTHRPGGRRPHWKGPAGMSVTTPRSGSPLRIGTRGSLLATTQAGTVRDALIAAGHPAELVIIKTKGDQSTDPVQKIGVGVFTAELREALLDNRVDVAVHSYKDLPTAQDPRFVIAAIPPREDPRDALVARDGLVLGELPAGSKVGTSAPRRVSQLKALGLGLDIVPLRGNLQRRLGKVESGELDAVILARAGLSRIGLLDLITENIEPVQMLPAPAQGALAVECLSANAELAAILAEHDDAGTRAAVTAERALLAELEAGCTAPVGAIAEIVESLDDDGRIFDELSVRGCAAAIDGSDVIRTGAVGAPDKAEELGRAVARELLELGARELMNVTTGEAADV</sequence>
<dbReference type="GO" id="GO:0004418">
    <property type="term" value="F:hydroxymethylbilane synthase activity"/>
    <property type="evidence" value="ECO:0007669"/>
    <property type="project" value="UniProtKB-UniRule"/>
</dbReference>
<dbReference type="Gene3D" id="3.30.460.30">
    <property type="entry name" value="Glutamyl-tRNA reductase, N-terminal domain"/>
    <property type="match status" value="1"/>
</dbReference>
<comment type="domain">
    <text evidence="13">Possesses an unusual extended V-shaped dimeric structure with each monomer consisting of three distinct domains arranged along a curved 'spinal' alpha-helix. The N-terminal catalytic domain specifically recognizes the glutamate moiety of the substrate. The second domain is the NADPH-binding domain, and the third C-terminal domain is responsible for dimerization.</text>
</comment>
<dbReference type="PROSITE" id="PS00747">
    <property type="entry name" value="GLUTR"/>
    <property type="match status" value="1"/>
</dbReference>
<dbReference type="HAMAP" id="MF_00260">
    <property type="entry name" value="Porphobil_deam"/>
    <property type="match status" value="1"/>
</dbReference>
<dbReference type="SUPFAM" id="SSF69742">
    <property type="entry name" value="Glutamyl tRNA-reductase catalytic, N-terminal domain"/>
    <property type="match status" value="1"/>
</dbReference>
<evidence type="ECO:0000256" key="6">
    <source>
        <dbReference type="ARBA" id="ARBA00011245"/>
    </source>
</evidence>
<evidence type="ECO:0000256" key="10">
    <source>
        <dbReference type="ARBA" id="ARBA00023244"/>
    </source>
</evidence>
<feature type="domain" description="Quinate/shikimate 5-dehydrogenase/glutamyl-tRNA reductase" evidence="19">
    <location>
        <begin position="182"/>
        <end position="314"/>
    </location>
</feature>
<evidence type="ECO:0000259" key="20">
    <source>
        <dbReference type="Pfam" id="PF03900"/>
    </source>
</evidence>
<comment type="similarity">
    <text evidence="4 14">Belongs to the HMBS family.</text>
</comment>
<dbReference type="Pfam" id="PF05201">
    <property type="entry name" value="GlutR_N"/>
    <property type="match status" value="1"/>
</dbReference>
<name>A0A6G9CQB8_RHOER</name>
<feature type="domain" description="Porphobilinogen deaminase N-terminal" evidence="18">
    <location>
        <begin position="465"/>
        <end position="667"/>
    </location>
</feature>
<organism evidence="22 23">
    <name type="scientific">Rhodococcus erythropolis</name>
    <name type="common">Arthrobacter picolinophilus</name>
    <dbReference type="NCBI Taxonomy" id="1833"/>
    <lineage>
        <taxon>Bacteria</taxon>
        <taxon>Bacillati</taxon>
        <taxon>Actinomycetota</taxon>
        <taxon>Actinomycetes</taxon>
        <taxon>Mycobacteriales</taxon>
        <taxon>Nocardiaceae</taxon>
        <taxon>Rhodococcus</taxon>
        <taxon>Rhodococcus erythropolis group</taxon>
    </lineage>
</organism>
<dbReference type="Gene3D" id="3.30.160.40">
    <property type="entry name" value="Porphobilinogen deaminase, C-terminal domain"/>
    <property type="match status" value="1"/>
</dbReference>
<dbReference type="InterPro" id="IPR022417">
    <property type="entry name" value="Porphobilin_deaminase_N"/>
</dbReference>
<feature type="binding site" evidence="13">
    <location>
        <position position="109"/>
    </location>
    <ligand>
        <name>substrate</name>
    </ligand>
</feature>
<dbReference type="EC" id="1.2.1.70" evidence="13"/>
<dbReference type="SUPFAM" id="SSF69075">
    <property type="entry name" value="Glutamyl tRNA-reductase dimerization domain"/>
    <property type="match status" value="1"/>
</dbReference>
<dbReference type="Pfam" id="PF01379">
    <property type="entry name" value="Porphobil_deam"/>
    <property type="match status" value="1"/>
</dbReference>
<dbReference type="InterPro" id="IPR018214">
    <property type="entry name" value="GluRdtase_CS"/>
</dbReference>
<dbReference type="PANTHER" id="PTHR43013">
    <property type="entry name" value="GLUTAMYL-TRNA REDUCTASE"/>
    <property type="match status" value="1"/>
</dbReference>
<dbReference type="Pfam" id="PF01488">
    <property type="entry name" value="Shikimate_DH"/>
    <property type="match status" value="1"/>
</dbReference>
<feature type="active site" description="Nucleophile" evidence="13">
    <location>
        <position position="50"/>
    </location>
</feature>
<feature type="binding site" evidence="13">
    <location>
        <position position="120"/>
    </location>
    <ligand>
        <name>substrate</name>
    </ligand>
</feature>
<dbReference type="NCBIfam" id="NF000744">
    <property type="entry name" value="PRK00045.1-3"/>
    <property type="match status" value="1"/>
</dbReference>
<evidence type="ECO:0000256" key="12">
    <source>
        <dbReference type="ARBA" id="ARBA00048169"/>
    </source>
</evidence>
<feature type="compositionally biased region" description="Basic residues" evidence="16">
    <location>
        <begin position="436"/>
        <end position="448"/>
    </location>
</feature>
<comment type="miscellaneous">
    <text evidence="14">The porphobilinogen subunits are added to the dipyrromethane group.</text>
</comment>
<protein>
    <recommendedName>
        <fullName evidence="13 14">Multifunctional fusion protein</fullName>
    </recommendedName>
    <domain>
        <recommendedName>
            <fullName evidence="14">Porphobilinogen deaminase</fullName>
            <shortName evidence="14">PBG</shortName>
            <ecNumber evidence="14">2.5.1.61</ecNumber>
        </recommendedName>
        <alternativeName>
            <fullName evidence="14">Hydroxymethylbilane synthase</fullName>
        </alternativeName>
        <alternativeName>
            <fullName evidence="14">Pre-uroporphyrinogen synthase</fullName>
            <shortName evidence="14">HMBS</shortName>
        </alternativeName>
    </domain>
    <domain>
        <recommendedName>
            <fullName evidence="13">Glutamyl-tRNA reductase</fullName>
            <shortName evidence="13">GluTR</shortName>
            <ecNumber evidence="13">1.2.1.70</ecNumber>
        </recommendedName>
    </domain>
</protein>
<dbReference type="Gene3D" id="3.40.50.720">
    <property type="entry name" value="NAD(P)-binding Rossmann-like Domain"/>
    <property type="match status" value="1"/>
</dbReference>
<dbReference type="InterPro" id="IPR000860">
    <property type="entry name" value="HemC"/>
</dbReference>
<comment type="miscellaneous">
    <text evidence="13">During catalysis, the active site Cys acts as a nucleophile attacking the alpha-carbonyl group of tRNA-bound glutamate with the formation of a thioester intermediate between enzyme and glutamate, and the concomitant release of tRNA(Glu). The thioester intermediate is finally reduced by direct hydride transfer from NADPH, to form the product GSA.</text>
</comment>
<evidence type="ECO:0000256" key="8">
    <source>
        <dbReference type="ARBA" id="ARBA00022857"/>
    </source>
</evidence>
<dbReference type="InterPro" id="IPR015895">
    <property type="entry name" value="4pyrrol_synth_GluRdtase_N"/>
</dbReference>
<dbReference type="PRINTS" id="PR00151">
    <property type="entry name" value="PORPHBDMNASE"/>
</dbReference>
<evidence type="ECO:0000313" key="23">
    <source>
        <dbReference type="Proteomes" id="UP000502345"/>
    </source>
</evidence>
<dbReference type="NCBIfam" id="TIGR01035">
    <property type="entry name" value="hemA"/>
    <property type="match status" value="1"/>
</dbReference>
<feature type="binding site" evidence="13">
    <location>
        <begin position="49"/>
        <end position="52"/>
    </location>
    <ligand>
        <name>substrate</name>
    </ligand>
</feature>
<feature type="region of interest" description="Disordered" evidence="16">
    <location>
        <begin position="428"/>
        <end position="467"/>
    </location>
</feature>
<feature type="domain" description="Porphobilinogen deaminase C-terminal" evidence="20">
    <location>
        <begin position="682"/>
        <end position="759"/>
    </location>
</feature>
<dbReference type="AlphaFoldDB" id="A0A6G9CQB8"/>
<dbReference type="InterPro" id="IPR006151">
    <property type="entry name" value="Shikm_DH/Glu-tRNA_Rdtase"/>
</dbReference>
<dbReference type="InterPro" id="IPR036291">
    <property type="entry name" value="NAD(P)-bd_dom_sf"/>
</dbReference>
<comment type="subunit">
    <text evidence="13">Homodimer.</text>
</comment>
<evidence type="ECO:0000256" key="11">
    <source>
        <dbReference type="ARBA" id="ARBA00047464"/>
    </source>
</evidence>
<feature type="domain" description="Tetrapyrrole biosynthesis glutamyl-tRNA reductase dimerisation" evidence="17">
    <location>
        <begin position="329"/>
        <end position="427"/>
    </location>
</feature>